<dbReference type="Pfam" id="PF08281">
    <property type="entry name" value="Sigma70_r4_2"/>
    <property type="match status" value="1"/>
</dbReference>
<dbReference type="Pfam" id="PF04542">
    <property type="entry name" value="Sigma70_r2"/>
    <property type="match status" value="1"/>
</dbReference>
<dbReference type="InterPro" id="IPR013324">
    <property type="entry name" value="RNA_pol_sigma_r3/r4-like"/>
</dbReference>
<name>A0ABQ1LH51_9SPHI</name>
<keyword evidence="4" id="KW-0804">Transcription</keyword>
<evidence type="ECO:0000313" key="8">
    <source>
        <dbReference type="Proteomes" id="UP000597338"/>
    </source>
</evidence>
<proteinExistence type="inferred from homology"/>
<dbReference type="Gene3D" id="1.10.1740.10">
    <property type="match status" value="1"/>
</dbReference>
<dbReference type="NCBIfam" id="TIGR02937">
    <property type="entry name" value="sigma70-ECF"/>
    <property type="match status" value="1"/>
</dbReference>
<comment type="similarity">
    <text evidence="1">Belongs to the sigma-70 factor family. ECF subfamily.</text>
</comment>
<dbReference type="PANTHER" id="PTHR43133:SF46">
    <property type="entry name" value="RNA POLYMERASE SIGMA-70 FACTOR ECF SUBFAMILY"/>
    <property type="match status" value="1"/>
</dbReference>
<organism evidence="7 8">
    <name type="scientific">Parapedobacter defluvii</name>
    <dbReference type="NCBI Taxonomy" id="2045106"/>
    <lineage>
        <taxon>Bacteria</taxon>
        <taxon>Pseudomonadati</taxon>
        <taxon>Bacteroidota</taxon>
        <taxon>Sphingobacteriia</taxon>
        <taxon>Sphingobacteriales</taxon>
        <taxon>Sphingobacteriaceae</taxon>
        <taxon>Parapedobacter</taxon>
    </lineage>
</organism>
<reference evidence="8" key="1">
    <citation type="journal article" date="2019" name="Int. J. Syst. Evol. Microbiol.">
        <title>The Global Catalogue of Microorganisms (GCM) 10K type strain sequencing project: providing services to taxonomists for standard genome sequencing and annotation.</title>
        <authorList>
            <consortium name="The Broad Institute Genomics Platform"/>
            <consortium name="The Broad Institute Genome Sequencing Center for Infectious Disease"/>
            <person name="Wu L."/>
            <person name="Ma J."/>
        </authorList>
    </citation>
    <scope>NUCLEOTIDE SEQUENCE [LARGE SCALE GENOMIC DNA]</scope>
    <source>
        <strain evidence="8">CGMCC 1.15342</strain>
    </source>
</reference>
<evidence type="ECO:0000256" key="2">
    <source>
        <dbReference type="ARBA" id="ARBA00023015"/>
    </source>
</evidence>
<keyword evidence="3" id="KW-0731">Sigma factor</keyword>
<comment type="caution">
    <text evidence="7">The sequence shown here is derived from an EMBL/GenBank/DDBJ whole genome shotgun (WGS) entry which is preliminary data.</text>
</comment>
<gene>
    <name evidence="7" type="ORF">GCM10011386_14620</name>
</gene>
<dbReference type="InterPro" id="IPR007627">
    <property type="entry name" value="RNA_pol_sigma70_r2"/>
</dbReference>
<dbReference type="InterPro" id="IPR036388">
    <property type="entry name" value="WH-like_DNA-bd_sf"/>
</dbReference>
<feature type="domain" description="RNA polymerase sigma-70 region 2" evidence="5">
    <location>
        <begin position="28"/>
        <end position="93"/>
    </location>
</feature>
<sequence>MKRSDTQICDSELVSRLREGNESAFTLIYERYWRELYNKAYKRLMDYELAFDIVQEIYCDLWARRFELEIPHLPAYLHQAVKFQVYKAIRKGKSTAQFFERFERLSNTAAADVSLLEKELHERLHQWLAKLPDNKRRLFKMRYEEEKSTSEIAGIMNISQKTVQNQLSLTHLDLKTKLLSLLL</sequence>
<evidence type="ECO:0000259" key="6">
    <source>
        <dbReference type="Pfam" id="PF08281"/>
    </source>
</evidence>
<dbReference type="InterPro" id="IPR013325">
    <property type="entry name" value="RNA_pol_sigma_r2"/>
</dbReference>
<dbReference type="SUPFAM" id="SSF88659">
    <property type="entry name" value="Sigma3 and sigma4 domains of RNA polymerase sigma factors"/>
    <property type="match status" value="1"/>
</dbReference>
<dbReference type="InterPro" id="IPR039425">
    <property type="entry name" value="RNA_pol_sigma-70-like"/>
</dbReference>
<feature type="domain" description="RNA polymerase sigma factor 70 region 4 type 2" evidence="6">
    <location>
        <begin position="122"/>
        <end position="168"/>
    </location>
</feature>
<evidence type="ECO:0000259" key="5">
    <source>
        <dbReference type="Pfam" id="PF04542"/>
    </source>
</evidence>
<evidence type="ECO:0008006" key="9">
    <source>
        <dbReference type="Google" id="ProtNLM"/>
    </source>
</evidence>
<keyword evidence="8" id="KW-1185">Reference proteome</keyword>
<dbReference type="CDD" id="cd06171">
    <property type="entry name" value="Sigma70_r4"/>
    <property type="match status" value="1"/>
</dbReference>
<protein>
    <recommendedName>
        <fullName evidence="9">Sigma-70 family RNA polymerase sigma factor</fullName>
    </recommendedName>
</protein>
<keyword evidence="2" id="KW-0805">Transcription regulation</keyword>
<accession>A0ABQ1LH51</accession>
<evidence type="ECO:0000256" key="1">
    <source>
        <dbReference type="ARBA" id="ARBA00010641"/>
    </source>
</evidence>
<dbReference type="RefSeq" id="WP_188749050.1">
    <property type="nucleotide sequence ID" value="NZ_BMIK01000003.1"/>
</dbReference>
<dbReference type="InterPro" id="IPR013249">
    <property type="entry name" value="RNA_pol_sigma70_r4_t2"/>
</dbReference>
<dbReference type="InterPro" id="IPR014284">
    <property type="entry name" value="RNA_pol_sigma-70_dom"/>
</dbReference>
<dbReference type="Proteomes" id="UP000597338">
    <property type="component" value="Unassembled WGS sequence"/>
</dbReference>
<dbReference type="PANTHER" id="PTHR43133">
    <property type="entry name" value="RNA POLYMERASE ECF-TYPE SIGMA FACTO"/>
    <property type="match status" value="1"/>
</dbReference>
<evidence type="ECO:0000313" key="7">
    <source>
        <dbReference type="EMBL" id="GGC23728.1"/>
    </source>
</evidence>
<dbReference type="EMBL" id="BMIK01000003">
    <property type="protein sequence ID" value="GGC23728.1"/>
    <property type="molecule type" value="Genomic_DNA"/>
</dbReference>
<dbReference type="Gene3D" id="1.10.10.10">
    <property type="entry name" value="Winged helix-like DNA-binding domain superfamily/Winged helix DNA-binding domain"/>
    <property type="match status" value="1"/>
</dbReference>
<evidence type="ECO:0000256" key="3">
    <source>
        <dbReference type="ARBA" id="ARBA00023082"/>
    </source>
</evidence>
<evidence type="ECO:0000256" key="4">
    <source>
        <dbReference type="ARBA" id="ARBA00023163"/>
    </source>
</evidence>
<dbReference type="SUPFAM" id="SSF88946">
    <property type="entry name" value="Sigma2 domain of RNA polymerase sigma factors"/>
    <property type="match status" value="1"/>
</dbReference>